<dbReference type="PANTHER" id="PTHR13683">
    <property type="entry name" value="ASPARTYL PROTEASES"/>
    <property type="match status" value="1"/>
</dbReference>
<dbReference type="GO" id="GO:0004190">
    <property type="term" value="F:aspartic-type endopeptidase activity"/>
    <property type="evidence" value="ECO:0007669"/>
    <property type="project" value="UniProtKB-KW"/>
</dbReference>
<dbReference type="AlphaFoldDB" id="A0A4Y7KWS1"/>
<evidence type="ECO:0000259" key="9">
    <source>
        <dbReference type="PROSITE" id="PS51767"/>
    </source>
</evidence>
<keyword evidence="7" id="KW-0812">Transmembrane</keyword>
<evidence type="ECO:0000256" key="4">
    <source>
        <dbReference type="ARBA" id="ARBA00022801"/>
    </source>
</evidence>
<keyword evidence="2" id="KW-0645">Protease</keyword>
<dbReference type="Proteomes" id="UP000316621">
    <property type="component" value="Chromosome 9"/>
</dbReference>
<accession>A0A4Y7KWS1</accession>
<feature type="transmembrane region" description="Helical" evidence="7">
    <location>
        <begin position="471"/>
        <end position="491"/>
    </location>
</feature>
<dbReference type="InterPro" id="IPR033121">
    <property type="entry name" value="PEPTIDASE_A1"/>
</dbReference>
<dbReference type="PROSITE" id="PS51767">
    <property type="entry name" value="PEPTIDASE_A1"/>
    <property type="match status" value="1"/>
</dbReference>
<organism evidence="10 11">
    <name type="scientific">Papaver somniferum</name>
    <name type="common">Opium poppy</name>
    <dbReference type="NCBI Taxonomy" id="3469"/>
    <lineage>
        <taxon>Eukaryota</taxon>
        <taxon>Viridiplantae</taxon>
        <taxon>Streptophyta</taxon>
        <taxon>Embryophyta</taxon>
        <taxon>Tracheophyta</taxon>
        <taxon>Spermatophyta</taxon>
        <taxon>Magnoliopsida</taxon>
        <taxon>Ranunculales</taxon>
        <taxon>Papaveraceae</taxon>
        <taxon>Papaveroideae</taxon>
        <taxon>Papaver</taxon>
    </lineage>
</organism>
<dbReference type="InterPro" id="IPR001461">
    <property type="entry name" value="Aspartic_peptidase_A1"/>
</dbReference>
<reference evidence="10 11" key="1">
    <citation type="journal article" date="2018" name="Science">
        <title>The opium poppy genome and morphinan production.</title>
        <authorList>
            <person name="Guo L."/>
            <person name="Winzer T."/>
            <person name="Yang X."/>
            <person name="Li Y."/>
            <person name="Ning Z."/>
            <person name="He Z."/>
            <person name="Teodor R."/>
            <person name="Lu Y."/>
            <person name="Bowser T.A."/>
            <person name="Graham I.A."/>
            <person name="Ye K."/>
        </authorList>
    </citation>
    <scope>NUCLEOTIDE SEQUENCE [LARGE SCALE GENOMIC DNA]</scope>
    <source>
        <strain evidence="11">cv. HN1</strain>
        <tissue evidence="10">Leaves</tissue>
    </source>
</reference>
<dbReference type="InterPro" id="IPR034161">
    <property type="entry name" value="Pepsin-like_plant"/>
</dbReference>
<protein>
    <recommendedName>
        <fullName evidence="9">Peptidase A1 domain-containing protein</fullName>
    </recommendedName>
</protein>
<dbReference type="Gramene" id="RZC77237">
    <property type="protein sequence ID" value="RZC77237"/>
    <property type="gene ID" value="C5167_001420"/>
</dbReference>
<keyword evidence="5" id="KW-0325">Glycoprotein</keyword>
<feature type="domain" description="Peptidase A1" evidence="9">
    <location>
        <begin position="84"/>
        <end position="439"/>
    </location>
</feature>
<evidence type="ECO:0000256" key="8">
    <source>
        <dbReference type="SAM" id="SignalP"/>
    </source>
</evidence>
<feature type="signal peptide" evidence="8">
    <location>
        <begin position="1"/>
        <end position="23"/>
    </location>
</feature>
<dbReference type="OMA" id="YGRAVTY"/>
<gene>
    <name evidence="10" type="ORF">C5167_001420</name>
</gene>
<feature type="active site" evidence="6">
    <location>
        <position position="322"/>
    </location>
</feature>
<keyword evidence="4" id="KW-0378">Hydrolase</keyword>
<dbReference type="Pfam" id="PF14543">
    <property type="entry name" value="TAXi_N"/>
    <property type="match status" value="1"/>
</dbReference>
<keyword evidence="8" id="KW-0732">Signal</keyword>
<sequence>MAAIFQTWFLLILVTFSFDSSLGFPTTLTLERVFTLNKRVELNELRVRDKARHGRILQQQEESFNSVINFNVYGASDPELFGLYFTRVKIGSPPREFHVQIDTGSDVLWVACDSCDNCPKSTGLDIQLGFFDPYSSSSAAVIPCSSDTCSFAIRTAVSGCPTPSSPCRYSFLYGDNSGTSGYYVSDILYLDTVVGDSMANTSASRVVFGCSNYQSGGLTRSNRAIDGIIGFGQHYFSVISQLSSGGTVPKIFSHCLNGKDYGGGVLVLGEILAPGIIYSPLVQSQRHYNLNLLSVAVSDQIVPINPAVFAASSSGLRGTIVDSGTTLVYLAEEAYDPFVNSVANAVSLFTHPIPSEETVCFPISSSVDEIFPPVTLFFEGDAPMVLKPRDYLVQRHYTDGGAEWCLGFQKGQGLTILGDLVLKDKIIIYDLARQRLGWVNYDCSSPVNVSSSMSKDSVTGERRVHNIEIPFFSFLLFLPSISMYNLFYYIFPCSECKLEGVSGTKNVEDNGQDPFSIFICNAHSQTVK</sequence>
<name>A0A4Y7KWS1_PAPSO</name>
<dbReference type="FunFam" id="2.40.70.10:FF:000018">
    <property type="entry name" value="Aspartic proteinase-like protein 2"/>
    <property type="match status" value="1"/>
</dbReference>
<keyword evidence="3" id="KW-0064">Aspartyl protease</keyword>
<evidence type="ECO:0000256" key="5">
    <source>
        <dbReference type="ARBA" id="ARBA00023180"/>
    </source>
</evidence>
<keyword evidence="11" id="KW-1185">Reference proteome</keyword>
<dbReference type="EMBL" id="CM010723">
    <property type="protein sequence ID" value="RZC77237.1"/>
    <property type="molecule type" value="Genomic_DNA"/>
</dbReference>
<dbReference type="GO" id="GO:0006508">
    <property type="term" value="P:proteolysis"/>
    <property type="evidence" value="ECO:0007669"/>
    <property type="project" value="UniProtKB-KW"/>
</dbReference>
<evidence type="ECO:0000313" key="11">
    <source>
        <dbReference type="Proteomes" id="UP000316621"/>
    </source>
</evidence>
<dbReference type="Pfam" id="PF14541">
    <property type="entry name" value="TAXi_C"/>
    <property type="match status" value="1"/>
</dbReference>
<evidence type="ECO:0000256" key="7">
    <source>
        <dbReference type="SAM" id="Phobius"/>
    </source>
</evidence>
<dbReference type="InterPro" id="IPR021109">
    <property type="entry name" value="Peptidase_aspartic_dom_sf"/>
</dbReference>
<evidence type="ECO:0000256" key="2">
    <source>
        <dbReference type="ARBA" id="ARBA00022670"/>
    </source>
</evidence>
<feature type="active site" evidence="6">
    <location>
        <position position="102"/>
    </location>
</feature>
<evidence type="ECO:0000256" key="1">
    <source>
        <dbReference type="ARBA" id="ARBA00007447"/>
    </source>
</evidence>
<evidence type="ECO:0000256" key="3">
    <source>
        <dbReference type="ARBA" id="ARBA00022750"/>
    </source>
</evidence>
<dbReference type="PRINTS" id="PR00792">
    <property type="entry name" value="PEPSIN"/>
</dbReference>
<dbReference type="CDD" id="cd05476">
    <property type="entry name" value="pepsin_A_like_plant"/>
    <property type="match status" value="1"/>
</dbReference>
<dbReference type="InterPro" id="IPR032861">
    <property type="entry name" value="TAXi_N"/>
</dbReference>
<comment type="similarity">
    <text evidence="1">Belongs to the peptidase A1 family.</text>
</comment>
<feature type="chain" id="PRO_5021282580" description="Peptidase A1 domain-containing protein" evidence="8">
    <location>
        <begin position="24"/>
        <end position="528"/>
    </location>
</feature>
<dbReference type="Gene3D" id="2.40.70.10">
    <property type="entry name" value="Acid Proteases"/>
    <property type="match status" value="2"/>
</dbReference>
<evidence type="ECO:0000313" key="10">
    <source>
        <dbReference type="EMBL" id="RZC77237.1"/>
    </source>
</evidence>
<dbReference type="SUPFAM" id="SSF50630">
    <property type="entry name" value="Acid proteases"/>
    <property type="match status" value="1"/>
</dbReference>
<keyword evidence="7" id="KW-0472">Membrane</keyword>
<keyword evidence="7" id="KW-1133">Transmembrane helix</keyword>
<proteinExistence type="inferred from homology"/>
<dbReference type="OrthoDB" id="2747330at2759"/>
<dbReference type="PANTHER" id="PTHR13683:SF875">
    <property type="entry name" value="EUKARYOTIC ASPARTYL PROTEASE FAMILY PROTEIN"/>
    <property type="match status" value="1"/>
</dbReference>
<dbReference type="InterPro" id="IPR032799">
    <property type="entry name" value="TAXi_C"/>
</dbReference>
<evidence type="ECO:0000256" key="6">
    <source>
        <dbReference type="PIRSR" id="PIRSR601461-1"/>
    </source>
</evidence>